<keyword evidence="1" id="KW-1133">Transmembrane helix</keyword>
<dbReference type="Proteomes" id="UP000249518">
    <property type="component" value="Unassembled WGS sequence"/>
</dbReference>
<keyword evidence="3" id="KW-1185">Reference proteome</keyword>
<evidence type="ECO:0000313" key="3">
    <source>
        <dbReference type="Proteomes" id="UP000249518"/>
    </source>
</evidence>
<accession>A0A328WNJ0</accession>
<evidence type="ECO:0000313" key="2">
    <source>
        <dbReference type="EMBL" id="RAR47892.1"/>
    </source>
</evidence>
<keyword evidence="1" id="KW-0812">Transmembrane</keyword>
<name>A0A328WNJ0_9FLAO</name>
<organism evidence="2 3">
    <name type="scientific">Flavobacterium lacus</name>
    <dbReference type="NCBI Taxonomy" id="1353778"/>
    <lineage>
        <taxon>Bacteria</taxon>
        <taxon>Pseudomonadati</taxon>
        <taxon>Bacteroidota</taxon>
        <taxon>Flavobacteriia</taxon>
        <taxon>Flavobacteriales</taxon>
        <taxon>Flavobacteriaceae</taxon>
        <taxon>Flavobacterium</taxon>
    </lineage>
</organism>
<evidence type="ECO:0000256" key="1">
    <source>
        <dbReference type="SAM" id="Phobius"/>
    </source>
</evidence>
<protein>
    <submittedName>
        <fullName evidence="2">Uncharacterized protein</fullName>
    </submittedName>
</protein>
<feature type="transmembrane region" description="Helical" evidence="1">
    <location>
        <begin position="6"/>
        <end position="25"/>
    </location>
</feature>
<gene>
    <name evidence="2" type="ORF">B0I10_107172</name>
</gene>
<keyword evidence="1" id="KW-0472">Membrane</keyword>
<proteinExistence type="predicted"/>
<dbReference type="EMBL" id="QLSV01000007">
    <property type="protein sequence ID" value="RAR47892.1"/>
    <property type="molecule type" value="Genomic_DNA"/>
</dbReference>
<dbReference type="AlphaFoldDB" id="A0A328WNJ0"/>
<reference evidence="2 3" key="1">
    <citation type="submission" date="2018-06" db="EMBL/GenBank/DDBJ databases">
        <title>Genomic Encyclopedia of Type Strains, Phase III (KMG-III): the genomes of soil and plant-associated and newly described type strains.</title>
        <authorList>
            <person name="Whitman W."/>
        </authorList>
    </citation>
    <scope>NUCLEOTIDE SEQUENCE [LARGE SCALE GENOMIC DNA]</scope>
    <source>
        <strain evidence="2 3">CGMCC 1.12504</strain>
    </source>
</reference>
<sequence>MQSVFVVSFYLTFVCTNLITVFLKIDLANGNTLNFKAIYVRK</sequence>
<comment type="caution">
    <text evidence="2">The sequence shown here is derived from an EMBL/GenBank/DDBJ whole genome shotgun (WGS) entry which is preliminary data.</text>
</comment>